<dbReference type="EMBL" id="JAUTAS010000001">
    <property type="protein sequence ID" value="MDQ1110421.1"/>
    <property type="molecule type" value="Genomic_DNA"/>
</dbReference>
<evidence type="ECO:0000313" key="1">
    <source>
        <dbReference type="EMBL" id="MDQ1110421.1"/>
    </source>
</evidence>
<sequence length="200" mass="21668">MSTMASVAFDVLTNVLAAAVLGTAAMLRARVPDVSGVWTLTRYGQGPERHAEAVYLVMLSQNGVRVEGVAECVQCRVGSGPLRLLPGRERPRVEVSGGLYGSVFHRKRFRLLFRESARRQGSIATHGMDRRESDDHWRGSYILSAGGRSGDSEWRRGQGAHDFAVASDAYAPRDQGEARARSVAACAQRAATRGAVMHTA</sequence>
<gene>
    <name evidence="1" type="ORF">QE424_003580</name>
</gene>
<comment type="caution">
    <text evidence="1">The sequence shown here is derived from an EMBL/GenBank/DDBJ whole genome shotgun (WGS) entry which is preliminary data.</text>
</comment>
<accession>A0AAP5ALS6</accession>
<evidence type="ECO:0000313" key="2">
    <source>
        <dbReference type="Proteomes" id="UP001226084"/>
    </source>
</evidence>
<dbReference type="AlphaFoldDB" id="A0AAP5ALS6"/>
<proteinExistence type="predicted"/>
<protein>
    <submittedName>
        <fullName evidence="1">Uncharacterized protein</fullName>
    </submittedName>
</protein>
<name>A0AAP5ALS6_9GAMM</name>
<dbReference type="Proteomes" id="UP001226084">
    <property type="component" value="Unassembled WGS sequence"/>
</dbReference>
<dbReference type="RefSeq" id="WP_307107752.1">
    <property type="nucleotide sequence ID" value="NZ_JAUTAS010000001.1"/>
</dbReference>
<organism evidence="1 2">
    <name type="scientific">Stenotrophomonas rhizophila</name>
    <dbReference type="NCBI Taxonomy" id="216778"/>
    <lineage>
        <taxon>Bacteria</taxon>
        <taxon>Pseudomonadati</taxon>
        <taxon>Pseudomonadota</taxon>
        <taxon>Gammaproteobacteria</taxon>
        <taxon>Lysobacterales</taxon>
        <taxon>Lysobacteraceae</taxon>
        <taxon>Stenotrophomonas</taxon>
    </lineage>
</organism>
<reference evidence="1" key="1">
    <citation type="submission" date="2023-07" db="EMBL/GenBank/DDBJ databases">
        <title>Functional and genomic diversity of the sorghum phyllosphere microbiome.</title>
        <authorList>
            <person name="Shade A."/>
        </authorList>
    </citation>
    <scope>NUCLEOTIDE SEQUENCE</scope>
    <source>
        <strain evidence="1">SORGH_AS_0457</strain>
    </source>
</reference>